<evidence type="ECO:0000256" key="1">
    <source>
        <dbReference type="PIRNR" id="PIRNR038973"/>
    </source>
</evidence>
<comment type="caution">
    <text evidence="3">The sequence shown here is derived from an EMBL/GenBank/DDBJ whole genome shotgun (WGS) entry which is preliminary data.</text>
</comment>
<evidence type="ECO:0000256" key="2">
    <source>
        <dbReference type="SAM" id="Phobius"/>
    </source>
</evidence>
<dbReference type="InterPro" id="IPR014196">
    <property type="entry name" value="SpoIIM"/>
</dbReference>
<keyword evidence="1 2" id="KW-0812">Transmembrane</keyword>
<comment type="subcellular location">
    <subcellularLocation>
        <location evidence="1">Cell membrane</location>
        <topology evidence="1">Multi-pass membrane protein</topology>
    </subcellularLocation>
    <text evidence="1">Localizes to the sporulation septum and to the second division site within the mother cell. Before the start of engulfment localizes to the septal midpoint, then spreads throughout the septum prior to becoming enriched at the leading edge of the engulfing membrane, where it remains until the completion of membrane migration. Some remain partially trapped at the septum during engulfment and upon completion of engulfment become dispersed in the outer forespore membrane. Localization of the MPD complex to the septal membrane is dependent on SpoIIB.</text>
</comment>
<keyword evidence="4" id="KW-1185">Reference proteome</keyword>
<comment type="function">
    <text evidence="1">Required for complete septum migration and engulfment of the forespore compartment during sporulation. Required for stabilizing and recruiting of SpoIIP to the septal membrane.</text>
</comment>
<dbReference type="NCBIfam" id="TIGR02831">
    <property type="entry name" value="spo_II_M"/>
    <property type="match status" value="1"/>
</dbReference>
<reference evidence="3 4" key="1">
    <citation type="submission" date="2023-07" db="EMBL/GenBank/DDBJ databases">
        <title>Genomic Encyclopedia of Type Strains, Phase IV (KMG-IV): sequencing the most valuable type-strain genomes for metagenomic binning, comparative biology and taxonomic classification.</title>
        <authorList>
            <person name="Goeker M."/>
        </authorList>
    </citation>
    <scope>NUCLEOTIDE SEQUENCE [LARGE SCALE GENOMIC DNA]</scope>
    <source>
        <strain evidence="3 4">DSM 16460</strain>
    </source>
</reference>
<feature type="transmembrane region" description="Helical" evidence="2">
    <location>
        <begin position="12"/>
        <end position="37"/>
    </location>
</feature>
<accession>A0ABT9VC44</accession>
<dbReference type="Pfam" id="PF01944">
    <property type="entry name" value="SpoIIM"/>
    <property type="match status" value="1"/>
</dbReference>
<evidence type="ECO:0000313" key="4">
    <source>
        <dbReference type="Proteomes" id="UP001224359"/>
    </source>
</evidence>
<dbReference type="RefSeq" id="WP_306974335.1">
    <property type="nucleotide sequence ID" value="NZ_JAUSTQ010000002.1"/>
</dbReference>
<dbReference type="InterPro" id="IPR002798">
    <property type="entry name" value="SpoIIM-like"/>
</dbReference>
<organism evidence="3 4">
    <name type="scientific">Alkalibacillus salilacus</name>
    <dbReference type="NCBI Taxonomy" id="284582"/>
    <lineage>
        <taxon>Bacteria</taxon>
        <taxon>Bacillati</taxon>
        <taxon>Bacillota</taxon>
        <taxon>Bacilli</taxon>
        <taxon>Bacillales</taxon>
        <taxon>Bacillaceae</taxon>
        <taxon>Alkalibacillus</taxon>
    </lineage>
</organism>
<dbReference type="EMBL" id="JAUSTQ010000002">
    <property type="protein sequence ID" value="MDQ0158545.1"/>
    <property type="molecule type" value="Genomic_DNA"/>
</dbReference>
<keyword evidence="1" id="KW-0749">Sporulation</keyword>
<feature type="transmembrane region" description="Helical" evidence="2">
    <location>
        <begin position="181"/>
        <end position="203"/>
    </location>
</feature>
<comment type="subunit">
    <text evidence="1">Component of the MPD complex composed of SpoIIM, SpoIIP and SpoIID.</text>
</comment>
<keyword evidence="1 2" id="KW-0472">Membrane</keyword>
<dbReference type="PIRSF" id="PIRSF038973">
    <property type="entry name" value="SpoIIM"/>
    <property type="match status" value="1"/>
</dbReference>
<protein>
    <recommendedName>
        <fullName evidence="1">Stage II sporulation protein M</fullName>
    </recommendedName>
</protein>
<keyword evidence="1" id="KW-1003">Cell membrane</keyword>
<feature type="transmembrane region" description="Helical" evidence="2">
    <location>
        <begin position="137"/>
        <end position="161"/>
    </location>
</feature>
<sequence length="210" mass="24069">MKYWPNALTIPVQPYLSLYVFLFILWSIGVVFGSMMVSSLDFLQQQDLFFFVEQYFQSVQNESRIWLSDLTDSLWTHGKFLTFIFLFGLSFVGLPVAWFLLFFKGVVVGFTVGFLVHQLSWQGFFLSLLAIAPQNVFIVAAYLIMTTSSIVFTLHVLRILFIKHQSSRTLGDATRHYLKSYVIGIVLVCFGSLVEVSVSFHALSWMADKL</sequence>
<name>A0ABT9VC44_9BACI</name>
<dbReference type="Proteomes" id="UP001224359">
    <property type="component" value="Unassembled WGS sequence"/>
</dbReference>
<evidence type="ECO:0000313" key="3">
    <source>
        <dbReference type="EMBL" id="MDQ0158545.1"/>
    </source>
</evidence>
<gene>
    <name evidence="3" type="ORF">J2S77_000501</name>
</gene>
<feature type="transmembrane region" description="Helical" evidence="2">
    <location>
        <begin position="80"/>
        <end position="103"/>
    </location>
</feature>
<keyword evidence="2" id="KW-1133">Transmembrane helix</keyword>
<proteinExistence type="predicted"/>
<feature type="transmembrane region" description="Helical" evidence="2">
    <location>
        <begin position="110"/>
        <end position="131"/>
    </location>
</feature>